<feature type="chain" id="PRO_5046864606" description="Peptidase" evidence="3">
    <location>
        <begin position="27"/>
        <end position="240"/>
    </location>
</feature>
<sequence length="240" mass="23946">MPVRKKQFARARLGAVCVAASVIAGAITAPSAWSVATDEIEIVPRSDAPVTPTEPEDGETNEDVVTPAPGESGTPSPEPTPEPSPTDAQPTPSPSSSPSPSQPTSEPSPPAPVPPAPAPVPPRVEGEAGIELRAPTAVRLGALLRLTPRNAVPASPTPEPSDVVHVDGGPDVGGSAQLGASVPAEDPTGRTDAVRVGSLHDGSGVELAQPAVWAPWGGALAVAGAAVAVLVLRGGRQIGR</sequence>
<protein>
    <recommendedName>
        <fullName evidence="6">Peptidase</fullName>
    </recommendedName>
</protein>
<evidence type="ECO:0000256" key="1">
    <source>
        <dbReference type="SAM" id="MobiDB-lite"/>
    </source>
</evidence>
<evidence type="ECO:0000313" key="4">
    <source>
        <dbReference type="EMBL" id="MDR6166218.1"/>
    </source>
</evidence>
<organism evidence="4 5">
    <name type="scientific">Microbacterium paludicola</name>
    <dbReference type="NCBI Taxonomy" id="300019"/>
    <lineage>
        <taxon>Bacteria</taxon>
        <taxon>Bacillati</taxon>
        <taxon>Actinomycetota</taxon>
        <taxon>Actinomycetes</taxon>
        <taxon>Micrococcales</taxon>
        <taxon>Microbacteriaceae</taxon>
        <taxon>Microbacterium</taxon>
    </lineage>
</organism>
<feature type="transmembrane region" description="Helical" evidence="2">
    <location>
        <begin position="213"/>
        <end position="232"/>
    </location>
</feature>
<evidence type="ECO:0000256" key="2">
    <source>
        <dbReference type="SAM" id="Phobius"/>
    </source>
</evidence>
<keyword evidence="2" id="KW-0472">Membrane</keyword>
<reference evidence="4 5" key="1">
    <citation type="submission" date="2023-08" db="EMBL/GenBank/DDBJ databases">
        <title>Functional and genomic diversity of the sorghum phyllosphere microbiome.</title>
        <authorList>
            <person name="Shade A."/>
        </authorList>
    </citation>
    <scope>NUCLEOTIDE SEQUENCE [LARGE SCALE GENOMIC DNA]</scope>
    <source>
        <strain evidence="4 5">SORGH_AS_0919</strain>
    </source>
</reference>
<keyword evidence="3" id="KW-0732">Signal</keyword>
<evidence type="ECO:0000313" key="5">
    <source>
        <dbReference type="Proteomes" id="UP001260188"/>
    </source>
</evidence>
<dbReference type="EMBL" id="JAVIZA010000001">
    <property type="protein sequence ID" value="MDR6166218.1"/>
    <property type="molecule type" value="Genomic_DNA"/>
</dbReference>
<evidence type="ECO:0000256" key="3">
    <source>
        <dbReference type="SAM" id="SignalP"/>
    </source>
</evidence>
<gene>
    <name evidence="4" type="ORF">QE367_000422</name>
</gene>
<comment type="caution">
    <text evidence="4">The sequence shown here is derived from an EMBL/GenBank/DDBJ whole genome shotgun (WGS) entry which is preliminary data.</text>
</comment>
<keyword evidence="5" id="KW-1185">Reference proteome</keyword>
<dbReference type="RefSeq" id="WP_064956666.1">
    <property type="nucleotide sequence ID" value="NZ_JAVIZA010000001.1"/>
</dbReference>
<evidence type="ECO:0008006" key="6">
    <source>
        <dbReference type="Google" id="ProtNLM"/>
    </source>
</evidence>
<dbReference type="Proteomes" id="UP001260188">
    <property type="component" value="Unassembled WGS sequence"/>
</dbReference>
<feature type="signal peptide" evidence="3">
    <location>
        <begin position="1"/>
        <end position="26"/>
    </location>
</feature>
<name>A0ABU1HZC8_9MICO</name>
<keyword evidence="2" id="KW-0812">Transmembrane</keyword>
<feature type="region of interest" description="Disordered" evidence="1">
    <location>
        <begin position="44"/>
        <end position="124"/>
    </location>
</feature>
<accession>A0ABU1HZC8</accession>
<keyword evidence="2" id="KW-1133">Transmembrane helix</keyword>
<proteinExistence type="predicted"/>
<feature type="compositionally biased region" description="Pro residues" evidence="1">
    <location>
        <begin position="91"/>
        <end position="122"/>
    </location>
</feature>
<dbReference type="PRINTS" id="PR01217">
    <property type="entry name" value="PRICHEXTENSN"/>
</dbReference>